<protein>
    <submittedName>
        <fullName evidence="2">Uncharacterized protein</fullName>
    </submittedName>
</protein>
<evidence type="ECO:0000256" key="1">
    <source>
        <dbReference type="SAM" id="Coils"/>
    </source>
</evidence>
<keyword evidence="3" id="KW-1185">Reference proteome</keyword>
<accession>A0A8K0C6F3</accession>
<evidence type="ECO:0000313" key="3">
    <source>
        <dbReference type="Proteomes" id="UP000801492"/>
    </source>
</evidence>
<organism evidence="2 3">
    <name type="scientific">Ignelater luminosus</name>
    <name type="common">Cucubano</name>
    <name type="synonym">Pyrophorus luminosus</name>
    <dbReference type="NCBI Taxonomy" id="2038154"/>
    <lineage>
        <taxon>Eukaryota</taxon>
        <taxon>Metazoa</taxon>
        <taxon>Ecdysozoa</taxon>
        <taxon>Arthropoda</taxon>
        <taxon>Hexapoda</taxon>
        <taxon>Insecta</taxon>
        <taxon>Pterygota</taxon>
        <taxon>Neoptera</taxon>
        <taxon>Endopterygota</taxon>
        <taxon>Coleoptera</taxon>
        <taxon>Polyphaga</taxon>
        <taxon>Elateriformia</taxon>
        <taxon>Elateroidea</taxon>
        <taxon>Elateridae</taxon>
        <taxon>Agrypninae</taxon>
        <taxon>Pyrophorini</taxon>
        <taxon>Ignelater</taxon>
    </lineage>
</organism>
<dbReference type="EMBL" id="VTPC01091118">
    <property type="protein sequence ID" value="KAF2879611.1"/>
    <property type="molecule type" value="Genomic_DNA"/>
</dbReference>
<gene>
    <name evidence="2" type="ORF">ILUMI_26562</name>
</gene>
<sequence length="213" mass="24603">MFRYIFRTSSPKIISNFTKRTILNSSKSKRINSRTIRKWNFVVVSGLCGFTRVYAKSENDELVANFEEEIKRATLQGEKYLAQLMRVLRTLILQTSIEYQENLIKQIEITKENTQIGPVGEHWDKLTTFRVKGNELKEELNKYEALASSLSEIVHAEVQTSLAIGNRAVLQQLSVELEKLQKLCNEQLEEIHKYESELLAANRDSILHGVRSK</sequence>
<keyword evidence="1" id="KW-0175">Coiled coil</keyword>
<dbReference type="Gene3D" id="1.20.58.70">
    <property type="match status" value="1"/>
</dbReference>
<name>A0A8K0C6F3_IGNLU</name>
<evidence type="ECO:0000313" key="2">
    <source>
        <dbReference type="EMBL" id="KAF2879611.1"/>
    </source>
</evidence>
<reference evidence="2" key="1">
    <citation type="submission" date="2019-08" db="EMBL/GenBank/DDBJ databases">
        <title>The genome of the North American firefly Photinus pyralis.</title>
        <authorList>
            <consortium name="Photinus pyralis genome working group"/>
            <person name="Fallon T.R."/>
            <person name="Sander Lower S.E."/>
            <person name="Weng J.-K."/>
        </authorList>
    </citation>
    <scope>NUCLEOTIDE SEQUENCE</scope>
    <source>
        <strain evidence="2">TRF0915ILg1</strain>
        <tissue evidence="2">Whole body</tissue>
    </source>
</reference>
<dbReference type="AlphaFoldDB" id="A0A8K0C6F3"/>
<feature type="coiled-coil region" evidence="1">
    <location>
        <begin position="133"/>
        <end position="204"/>
    </location>
</feature>
<dbReference type="OrthoDB" id="6683829at2759"/>
<dbReference type="Proteomes" id="UP000801492">
    <property type="component" value="Unassembled WGS sequence"/>
</dbReference>
<comment type="caution">
    <text evidence="2">The sequence shown here is derived from an EMBL/GenBank/DDBJ whole genome shotgun (WGS) entry which is preliminary data.</text>
</comment>
<proteinExistence type="predicted"/>